<protein>
    <submittedName>
        <fullName evidence="3">Uncharacterized protein</fullName>
    </submittedName>
</protein>
<evidence type="ECO:0000313" key="3">
    <source>
        <dbReference type="WBParaSite" id="PSAMB.scaffold5620size11279.g26967.t1"/>
    </source>
</evidence>
<dbReference type="WBParaSite" id="PSAMB.scaffold5620size11279.g26967.t1">
    <property type="protein sequence ID" value="PSAMB.scaffold5620size11279.g26967.t1"/>
    <property type="gene ID" value="PSAMB.scaffold5620size11279.g26967"/>
</dbReference>
<dbReference type="AlphaFoldDB" id="A0A914WXC2"/>
<evidence type="ECO:0000256" key="1">
    <source>
        <dbReference type="SAM" id="MobiDB-lite"/>
    </source>
</evidence>
<dbReference type="Proteomes" id="UP000887566">
    <property type="component" value="Unplaced"/>
</dbReference>
<accession>A0A914WXC2</accession>
<name>A0A914WXC2_9BILA</name>
<sequence>MLNESFAQRVLAMQLAIDNASSELLTDDEAIEAIQMQQWMRVICVGATDDIGAFLIDRARETLEEAVSLVNCFEMCRLNRKDTNANAINRQERKLNILCREQEKNKNSSNQIQRNRKKPSHYLQRPGM</sequence>
<keyword evidence="2" id="KW-1185">Reference proteome</keyword>
<organism evidence="2 3">
    <name type="scientific">Plectus sambesii</name>
    <dbReference type="NCBI Taxonomy" id="2011161"/>
    <lineage>
        <taxon>Eukaryota</taxon>
        <taxon>Metazoa</taxon>
        <taxon>Ecdysozoa</taxon>
        <taxon>Nematoda</taxon>
        <taxon>Chromadorea</taxon>
        <taxon>Plectida</taxon>
        <taxon>Plectina</taxon>
        <taxon>Plectoidea</taxon>
        <taxon>Plectidae</taxon>
        <taxon>Plectus</taxon>
    </lineage>
</organism>
<feature type="region of interest" description="Disordered" evidence="1">
    <location>
        <begin position="104"/>
        <end position="128"/>
    </location>
</feature>
<reference evidence="3" key="1">
    <citation type="submission" date="2022-11" db="UniProtKB">
        <authorList>
            <consortium name="WormBaseParasite"/>
        </authorList>
    </citation>
    <scope>IDENTIFICATION</scope>
</reference>
<proteinExistence type="predicted"/>
<evidence type="ECO:0000313" key="2">
    <source>
        <dbReference type="Proteomes" id="UP000887566"/>
    </source>
</evidence>